<dbReference type="PANTHER" id="PTHR33048">
    <property type="entry name" value="PTH11-LIKE INTEGRAL MEMBRANE PROTEIN (AFU_ORTHOLOGUE AFUA_5G11245)"/>
    <property type="match status" value="1"/>
</dbReference>
<feature type="transmembrane region" description="Helical" evidence="7">
    <location>
        <begin position="48"/>
        <end position="71"/>
    </location>
</feature>
<evidence type="ECO:0000256" key="2">
    <source>
        <dbReference type="ARBA" id="ARBA00022692"/>
    </source>
</evidence>
<comment type="similarity">
    <text evidence="5">Belongs to the SAT4 family.</text>
</comment>
<comment type="caution">
    <text evidence="9">The sequence shown here is derived from an EMBL/GenBank/DDBJ whole genome shotgun (WGS) entry which is preliminary data.</text>
</comment>
<evidence type="ECO:0000256" key="5">
    <source>
        <dbReference type="ARBA" id="ARBA00038359"/>
    </source>
</evidence>
<evidence type="ECO:0000256" key="3">
    <source>
        <dbReference type="ARBA" id="ARBA00022989"/>
    </source>
</evidence>
<feature type="region of interest" description="Disordered" evidence="6">
    <location>
        <begin position="386"/>
        <end position="435"/>
    </location>
</feature>
<keyword evidence="4 7" id="KW-0472">Membrane</keyword>
<protein>
    <recommendedName>
        <fullName evidence="8">Rhodopsin domain-containing protein</fullName>
    </recommendedName>
</protein>
<accession>A0AAI8VUZ7</accession>
<sequence length="435" mass="48741">MACPSTQAYFHRGAYLHEVWAWFAIGSLVLCLRSAVRLRTVGWRRLQLDDYMAIAVWLCFLCDCVTITMVYKFGSNLDWARRDLAKLEPCQIKQIQIGSRMQLLAWYTYTALLWGLKAMMLVFLRRLTIGLFQERLAKIFAVITAACYIIVFLTISCGCLPIQHNWQVIPPPSTTRCLKKLPNFYVTTALNVGTDALILTIPLPLLWGMRLPLARKIALTLLLCSGIFVITAAIIRISFSMAGLHSLNINRWGTRETVAGIIAVNAPIIRPLFKRWFWQRGGNRTPSPVAFLPQNRDAPERRDRKSTIGLPRSRRKAGKSEAFGGPHGVHLRQGDLEITEKPVTTLHEDGTAWREERELEAGLQRPPEIGVETSFGTVGGMPTPDKPAPVLIWPPGGETHTSRTWRSSRSYGSRTKMSSNPTTSTLGDSRGSPGE</sequence>
<dbReference type="Pfam" id="PF20684">
    <property type="entry name" value="Fung_rhodopsin"/>
    <property type="match status" value="1"/>
</dbReference>
<feature type="compositionally biased region" description="Low complexity" evidence="6">
    <location>
        <begin position="402"/>
        <end position="415"/>
    </location>
</feature>
<evidence type="ECO:0000313" key="10">
    <source>
        <dbReference type="Proteomes" id="UP001296104"/>
    </source>
</evidence>
<feature type="transmembrane region" description="Helical" evidence="7">
    <location>
        <begin position="104"/>
        <end position="124"/>
    </location>
</feature>
<dbReference type="InterPro" id="IPR052337">
    <property type="entry name" value="SAT4-like"/>
</dbReference>
<evidence type="ECO:0000313" key="9">
    <source>
        <dbReference type="EMBL" id="CAK3763670.1"/>
    </source>
</evidence>
<dbReference type="EMBL" id="CAVMBE010000001">
    <property type="protein sequence ID" value="CAK3763670.1"/>
    <property type="molecule type" value="Genomic_DNA"/>
</dbReference>
<evidence type="ECO:0000256" key="7">
    <source>
        <dbReference type="SAM" id="Phobius"/>
    </source>
</evidence>
<name>A0AAI8VUZ7_9PEZI</name>
<reference evidence="9" key="1">
    <citation type="submission" date="2023-11" db="EMBL/GenBank/DDBJ databases">
        <authorList>
            <person name="Alioto T."/>
            <person name="Alioto T."/>
            <person name="Gomez Garrido J."/>
        </authorList>
    </citation>
    <scope>NUCLEOTIDE SEQUENCE</scope>
</reference>
<feature type="compositionally biased region" description="Polar residues" evidence="6">
    <location>
        <begin position="416"/>
        <end position="427"/>
    </location>
</feature>
<feature type="transmembrane region" description="Helical" evidence="7">
    <location>
        <begin position="19"/>
        <end position="36"/>
    </location>
</feature>
<feature type="transmembrane region" description="Helical" evidence="7">
    <location>
        <begin position="217"/>
        <end position="237"/>
    </location>
</feature>
<comment type="subcellular location">
    <subcellularLocation>
        <location evidence="1">Membrane</location>
        <topology evidence="1">Multi-pass membrane protein</topology>
    </subcellularLocation>
</comment>
<evidence type="ECO:0000256" key="6">
    <source>
        <dbReference type="SAM" id="MobiDB-lite"/>
    </source>
</evidence>
<feature type="compositionally biased region" description="Basic and acidic residues" evidence="6">
    <location>
        <begin position="297"/>
        <end position="306"/>
    </location>
</feature>
<feature type="region of interest" description="Disordered" evidence="6">
    <location>
        <begin position="288"/>
        <end position="330"/>
    </location>
</feature>
<organism evidence="9 10">
    <name type="scientific">Lecanosticta acicola</name>
    <dbReference type="NCBI Taxonomy" id="111012"/>
    <lineage>
        <taxon>Eukaryota</taxon>
        <taxon>Fungi</taxon>
        <taxon>Dikarya</taxon>
        <taxon>Ascomycota</taxon>
        <taxon>Pezizomycotina</taxon>
        <taxon>Dothideomycetes</taxon>
        <taxon>Dothideomycetidae</taxon>
        <taxon>Mycosphaerellales</taxon>
        <taxon>Mycosphaerellaceae</taxon>
        <taxon>Lecanosticta</taxon>
    </lineage>
</organism>
<keyword evidence="2 7" id="KW-0812">Transmembrane</keyword>
<keyword evidence="3 7" id="KW-1133">Transmembrane helix</keyword>
<dbReference type="PANTHER" id="PTHR33048:SF152">
    <property type="entry name" value="INTEGRAL MEMBRANE PROTEIN"/>
    <property type="match status" value="1"/>
</dbReference>
<dbReference type="Proteomes" id="UP001296104">
    <property type="component" value="Unassembled WGS sequence"/>
</dbReference>
<dbReference type="AlphaFoldDB" id="A0AAI8VUZ7"/>
<evidence type="ECO:0000259" key="8">
    <source>
        <dbReference type="Pfam" id="PF20684"/>
    </source>
</evidence>
<dbReference type="GO" id="GO:0016020">
    <property type="term" value="C:membrane"/>
    <property type="evidence" value="ECO:0007669"/>
    <property type="project" value="UniProtKB-SubCell"/>
</dbReference>
<keyword evidence="10" id="KW-1185">Reference proteome</keyword>
<evidence type="ECO:0000256" key="4">
    <source>
        <dbReference type="ARBA" id="ARBA00023136"/>
    </source>
</evidence>
<dbReference type="InterPro" id="IPR049326">
    <property type="entry name" value="Rhodopsin_dom_fungi"/>
</dbReference>
<gene>
    <name evidence="9" type="ORF">LECACI_7A000333</name>
</gene>
<feature type="transmembrane region" description="Helical" evidence="7">
    <location>
        <begin position="136"/>
        <end position="164"/>
    </location>
</feature>
<feature type="transmembrane region" description="Helical" evidence="7">
    <location>
        <begin position="184"/>
        <end position="205"/>
    </location>
</feature>
<feature type="domain" description="Rhodopsin" evidence="8">
    <location>
        <begin position="39"/>
        <end position="275"/>
    </location>
</feature>
<proteinExistence type="inferred from homology"/>
<evidence type="ECO:0000256" key="1">
    <source>
        <dbReference type="ARBA" id="ARBA00004141"/>
    </source>
</evidence>